<organism evidence="2 3">
    <name type="scientific">Caenispirillum salinarum AK4</name>
    <dbReference type="NCBI Taxonomy" id="1238182"/>
    <lineage>
        <taxon>Bacteria</taxon>
        <taxon>Pseudomonadati</taxon>
        <taxon>Pseudomonadota</taxon>
        <taxon>Alphaproteobacteria</taxon>
        <taxon>Rhodospirillales</taxon>
        <taxon>Novispirillaceae</taxon>
        <taxon>Caenispirillum</taxon>
    </lineage>
</organism>
<accession>K9HPI1</accession>
<comment type="caution">
    <text evidence="2">The sequence shown here is derived from an EMBL/GenBank/DDBJ whole genome shotgun (WGS) entry which is preliminary data.</text>
</comment>
<evidence type="ECO:0000313" key="2">
    <source>
        <dbReference type="EMBL" id="EKV30411.1"/>
    </source>
</evidence>
<evidence type="ECO:0000256" key="1">
    <source>
        <dbReference type="SAM" id="MobiDB-lite"/>
    </source>
</evidence>
<dbReference type="AlphaFoldDB" id="K9HPI1"/>
<proteinExistence type="predicted"/>
<dbReference type="Proteomes" id="UP000009881">
    <property type="component" value="Unassembled WGS sequence"/>
</dbReference>
<dbReference type="EMBL" id="ANHY01000008">
    <property type="protein sequence ID" value="EKV30411.1"/>
    <property type="molecule type" value="Genomic_DNA"/>
</dbReference>
<gene>
    <name evidence="2" type="ORF">C882_4370</name>
</gene>
<sequence length="40" mass="4025">MATQGHGSLLGSSGWVRRVRPGGRANALHHTSPALSSASG</sequence>
<reference evidence="2 3" key="1">
    <citation type="journal article" date="2013" name="Genome Announc.">
        <title>Draft Genome Sequence of an Alphaproteobacterium, Caenispirillum salinarum AK4(T), Isolated from a Solar Saltern.</title>
        <authorList>
            <person name="Khatri I."/>
            <person name="Singh A."/>
            <person name="Korpole S."/>
            <person name="Pinnaka A.K."/>
            <person name="Subramanian S."/>
        </authorList>
    </citation>
    <scope>NUCLEOTIDE SEQUENCE [LARGE SCALE GENOMIC DNA]</scope>
    <source>
        <strain evidence="2 3">AK4</strain>
    </source>
</reference>
<evidence type="ECO:0000313" key="3">
    <source>
        <dbReference type="Proteomes" id="UP000009881"/>
    </source>
</evidence>
<feature type="region of interest" description="Disordered" evidence="1">
    <location>
        <begin position="1"/>
        <end position="40"/>
    </location>
</feature>
<keyword evidence="3" id="KW-1185">Reference proteome</keyword>
<name>K9HPI1_9PROT</name>
<protein>
    <submittedName>
        <fullName evidence="2">Uncharacterized protein</fullName>
    </submittedName>
</protein>